<evidence type="ECO:0000313" key="3">
    <source>
        <dbReference type="Proteomes" id="UP001154078"/>
    </source>
</evidence>
<dbReference type="OrthoDB" id="8806090at2759"/>
<dbReference type="EMBL" id="OV121139">
    <property type="protein sequence ID" value="CAH0561698.1"/>
    <property type="molecule type" value="Genomic_DNA"/>
</dbReference>
<sequence>MALDLETISDDIDDNPDANKFISLSDLDLEKTGLTTSGANQIEPSVQPDKNNDIIIQPAGITYQINCNSNFMWQMIKVDWTQFPLHIISECEKGTRNRNTVNFIIHTVVNKMREIKKELSSAAIKIVTKKLIDKFPETFRDVDEDEIVIGDGSHSGFKKILDRNNYRNRPHKRKMAMNRSEVQANKPLNLSRRAECSNWAPAIEPTILDEDDSRNLDPHSAKEKSDEQDYALQRQFLISIPSARTIKEIGPIFSQKKEANFILRN</sequence>
<name>A0A9P0BES2_BRAAE</name>
<gene>
    <name evidence="2" type="ORF">MELIAE_LOCUS11036</name>
</gene>
<feature type="compositionally biased region" description="Basic and acidic residues" evidence="1">
    <location>
        <begin position="213"/>
        <end position="227"/>
    </location>
</feature>
<feature type="region of interest" description="Disordered" evidence="1">
    <location>
        <begin position="209"/>
        <end position="228"/>
    </location>
</feature>
<dbReference type="AlphaFoldDB" id="A0A9P0BES2"/>
<reference evidence="2" key="1">
    <citation type="submission" date="2021-12" db="EMBL/GenBank/DDBJ databases">
        <authorList>
            <person name="King R."/>
        </authorList>
    </citation>
    <scope>NUCLEOTIDE SEQUENCE</scope>
</reference>
<protein>
    <submittedName>
        <fullName evidence="2">Uncharacterized protein</fullName>
    </submittedName>
</protein>
<keyword evidence="3" id="KW-1185">Reference proteome</keyword>
<organism evidence="2 3">
    <name type="scientific">Brassicogethes aeneus</name>
    <name type="common">Rape pollen beetle</name>
    <name type="synonym">Meligethes aeneus</name>
    <dbReference type="NCBI Taxonomy" id="1431903"/>
    <lineage>
        <taxon>Eukaryota</taxon>
        <taxon>Metazoa</taxon>
        <taxon>Ecdysozoa</taxon>
        <taxon>Arthropoda</taxon>
        <taxon>Hexapoda</taxon>
        <taxon>Insecta</taxon>
        <taxon>Pterygota</taxon>
        <taxon>Neoptera</taxon>
        <taxon>Endopterygota</taxon>
        <taxon>Coleoptera</taxon>
        <taxon>Polyphaga</taxon>
        <taxon>Cucujiformia</taxon>
        <taxon>Nitidulidae</taxon>
        <taxon>Meligethinae</taxon>
        <taxon>Brassicogethes</taxon>
    </lineage>
</organism>
<evidence type="ECO:0000313" key="2">
    <source>
        <dbReference type="EMBL" id="CAH0561698.1"/>
    </source>
</evidence>
<proteinExistence type="predicted"/>
<evidence type="ECO:0000256" key="1">
    <source>
        <dbReference type="SAM" id="MobiDB-lite"/>
    </source>
</evidence>
<accession>A0A9P0BES2</accession>
<dbReference type="Proteomes" id="UP001154078">
    <property type="component" value="Chromosome 8"/>
</dbReference>